<dbReference type="InterPro" id="IPR036164">
    <property type="entry name" value="bL21-like_sf"/>
</dbReference>
<dbReference type="GO" id="GO:0003735">
    <property type="term" value="F:structural constituent of ribosome"/>
    <property type="evidence" value="ECO:0007669"/>
    <property type="project" value="TreeGrafter"/>
</dbReference>
<evidence type="ECO:0000256" key="3">
    <source>
        <dbReference type="SAM" id="MobiDB-lite"/>
    </source>
</evidence>
<dbReference type="RefSeq" id="XP_022583053.1">
    <property type="nucleotide sequence ID" value="XM_022722542.1"/>
</dbReference>
<dbReference type="Pfam" id="PF00829">
    <property type="entry name" value="Ribosomal_L21p"/>
    <property type="match status" value="1"/>
</dbReference>
<evidence type="ECO:0000313" key="5">
    <source>
        <dbReference type="Proteomes" id="UP000184188"/>
    </source>
</evidence>
<dbReference type="VEuPathDB" id="FungiDB:ASPZODRAFT_130608"/>
<dbReference type="GO" id="GO:0005762">
    <property type="term" value="C:mitochondrial large ribosomal subunit"/>
    <property type="evidence" value="ECO:0007669"/>
    <property type="project" value="TreeGrafter"/>
</dbReference>
<gene>
    <name evidence="4" type="ORF">ASPZODRAFT_130608</name>
</gene>
<proteinExistence type="inferred from homology"/>
<accession>A0A1L9SN57</accession>
<evidence type="ECO:0000256" key="2">
    <source>
        <dbReference type="ARBA" id="ARBA00044129"/>
    </source>
</evidence>
<protein>
    <recommendedName>
        <fullName evidence="2">Large ribosomal subunit protein bL21m</fullName>
    </recommendedName>
</protein>
<comment type="similarity">
    <text evidence="1">Belongs to the bacterial ribosomal protein bL21 family.</text>
</comment>
<feature type="compositionally biased region" description="Low complexity" evidence="3">
    <location>
        <begin position="35"/>
        <end position="46"/>
    </location>
</feature>
<evidence type="ECO:0000313" key="4">
    <source>
        <dbReference type="EMBL" id="OJJ48543.1"/>
    </source>
</evidence>
<name>A0A1L9SN57_9EURO</name>
<dbReference type="STRING" id="1073090.A0A1L9SN57"/>
<dbReference type="AlphaFoldDB" id="A0A1L9SN57"/>
<dbReference type="SUPFAM" id="SSF141091">
    <property type="entry name" value="L21p-like"/>
    <property type="match status" value="1"/>
</dbReference>
<reference evidence="5" key="1">
    <citation type="journal article" date="2017" name="Genome Biol.">
        <title>Comparative genomics reveals high biological diversity and specific adaptations in the industrially and medically important fungal genus Aspergillus.</title>
        <authorList>
            <person name="de Vries R.P."/>
            <person name="Riley R."/>
            <person name="Wiebenga A."/>
            <person name="Aguilar-Osorio G."/>
            <person name="Amillis S."/>
            <person name="Uchima C.A."/>
            <person name="Anderluh G."/>
            <person name="Asadollahi M."/>
            <person name="Askin M."/>
            <person name="Barry K."/>
            <person name="Battaglia E."/>
            <person name="Bayram O."/>
            <person name="Benocci T."/>
            <person name="Braus-Stromeyer S.A."/>
            <person name="Caldana C."/>
            <person name="Canovas D."/>
            <person name="Cerqueira G.C."/>
            <person name="Chen F."/>
            <person name="Chen W."/>
            <person name="Choi C."/>
            <person name="Clum A."/>
            <person name="Dos Santos R.A."/>
            <person name="Damasio A.R."/>
            <person name="Diallinas G."/>
            <person name="Emri T."/>
            <person name="Fekete E."/>
            <person name="Flipphi M."/>
            <person name="Freyberg S."/>
            <person name="Gallo A."/>
            <person name="Gournas C."/>
            <person name="Habgood R."/>
            <person name="Hainaut M."/>
            <person name="Harispe M.L."/>
            <person name="Henrissat B."/>
            <person name="Hilden K.S."/>
            <person name="Hope R."/>
            <person name="Hossain A."/>
            <person name="Karabika E."/>
            <person name="Karaffa L."/>
            <person name="Karanyi Z."/>
            <person name="Krasevec N."/>
            <person name="Kuo A."/>
            <person name="Kusch H."/>
            <person name="LaButti K."/>
            <person name="Lagendijk E.L."/>
            <person name="Lapidus A."/>
            <person name="Levasseur A."/>
            <person name="Lindquist E."/>
            <person name="Lipzen A."/>
            <person name="Logrieco A.F."/>
            <person name="MacCabe A."/>
            <person name="Maekelae M.R."/>
            <person name="Malavazi I."/>
            <person name="Melin P."/>
            <person name="Meyer V."/>
            <person name="Mielnichuk N."/>
            <person name="Miskei M."/>
            <person name="Molnar A.P."/>
            <person name="Mule G."/>
            <person name="Ngan C.Y."/>
            <person name="Orejas M."/>
            <person name="Orosz E."/>
            <person name="Ouedraogo J.P."/>
            <person name="Overkamp K.M."/>
            <person name="Park H.-S."/>
            <person name="Perrone G."/>
            <person name="Piumi F."/>
            <person name="Punt P.J."/>
            <person name="Ram A.F."/>
            <person name="Ramon A."/>
            <person name="Rauscher S."/>
            <person name="Record E."/>
            <person name="Riano-Pachon D.M."/>
            <person name="Robert V."/>
            <person name="Roehrig J."/>
            <person name="Ruller R."/>
            <person name="Salamov A."/>
            <person name="Salih N.S."/>
            <person name="Samson R.A."/>
            <person name="Sandor E."/>
            <person name="Sanguinetti M."/>
            <person name="Schuetze T."/>
            <person name="Sepcic K."/>
            <person name="Shelest E."/>
            <person name="Sherlock G."/>
            <person name="Sophianopoulou V."/>
            <person name="Squina F.M."/>
            <person name="Sun H."/>
            <person name="Susca A."/>
            <person name="Todd R.B."/>
            <person name="Tsang A."/>
            <person name="Unkles S.E."/>
            <person name="van de Wiele N."/>
            <person name="van Rossen-Uffink D."/>
            <person name="Oliveira J.V."/>
            <person name="Vesth T.C."/>
            <person name="Visser J."/>
            <person name="Yu J.-H."/>
            <person name="Zhou M."/>
            <person name="Andersen M.R."/>
            <person name="Archer D.B."/>
            <person name="Baker S.E."/>
            <person name="Benoit I."/>
            <person name="Brakhage A.A."/>
            <person name="Braus G.H."/>
            <person name="Fischer R."/>
            <person name="Frisvad J.C."/>
            <person name="Goldman G.H."/>
            <person name="Houbraken J."/>
            <person name="Oakley B."/>
            <person name="Pocsi I."/>
            <person name="Scazzocchio C."/>
            <person name="Seiboth B."/>
            <person name="vanKuyk P.A."/>
            <person name="Wortman J."/>
            <person name="Dyer P.S."/>
            <person name="Grigoriev I.V."/>
        </authorList>
    </citation>
    <scope>NUCLEOTIDE SEQUENCE [LARGE SCALE GENOMIC DNA]</scope>
    <source>
        <strain evidence="5">CBS 506.65</strain>
    </source>
</reference>
<evidence type="ECO:0000256" key="1">
    <source>
        <dbReference type="ARBA" id="ARBA00008563"/>
    </source>
</evidence>
<dbReference type="EMBL" id="KV878339">
    <property type="protein sequence ID" value="OJJ48543.1"/>
    <property type="molecule type" value="Genomic_DNA"/>
</dbReference>
<dbReference type="GeneID" id="34609007"/>
<feature type="region of interest" description="Disordered" evidence="3">
    <location>
        <begin position="34"/>
        <end position="80"/>
    </location>
</feature>
<organism evidence="4 5">
    <name type="scientific">Penicilliopsis zonata CBS 506.65</name>
    <dbReference type="NCBI Taxonomy" id="1073090"/>
    <lineage>
        <taxon>Eukaryota</taxon>
        <taxon>Fungi</taxon>
        <taxon>Dikarya</taxon>
        <taxon>Ascomycota</taxon>
        <taxon>Pezizomycotina</taxon>
        <taxon>Eurotiomycetes</taxon>
        <taxon>Eurotiomycetidae</taxon>
        <taxon>Eurotiales</taxon>
        <taxon>Aspergillaceae</taxon>
        <taxon>Penicilliopsis</taxon>
    </lineage>
</organism>
<dbReference type="PANTHER" id="PTHR21349">
    <property type="entry name" value="50S RIBOSOMAL PROTEIN L21"/>
    <property type="match status" value="1"/>
</dbReference>
<keyword evidence="5" id="KW-1185">Reference proteome</keyword>
<dbReference type="InterPro" id="IPR028909">
    <property type="entry name" value="bL21-like"/>
</dbReference>
<dbReference type="PANTHER" id="PTHR21349:SF0">
    <property type="entry name" value="LARGE RIBOSOMAL SUBUNIT PROTEIN BL21M"/>
    <property type="match status" value="1"/>
</dbReference>
<sequence>MFSRSTLRLARWTQQRPLSSPSLSVLLPQRACLHQSAAESQPSASPLETSSSTPAESVLPPTPPQTRADVPPAKQPIAPQFDSPVQVTQSLLETLPYLTSQGSHYISAHLHDRPYLVTEGDHVRLPFKMPKVKAGDIIRLNRASVIGSRDFTLKGAPYLDERLFECRARVLGVDAEPMTVKEKTKRRQRHVRKVKSKHKHTLMRIMELRVKTPEELLAEGAVVMEHSATSPRIEVKA</sequence>
<dbReference type="Proteomes" id="UP000184188">
    <property type="component" value="Unassembled WGS sequence"/>
</dbReference>
<dbReference type="OrthoDB" id="5994at2759"/>